<dbReference type="SUPFAM" id="SSF57492">
    <property type="entry name" value="Trefoil"/>
    <property type="match status" value="1"/>
</dbReference>
<dbReference type="CDD" id="cd00111">
    <property type="entry name" value="Trefoil"/>
    <property type="match status" value="2"/>
</dbReference>
<dbReference type="InterPro" id="IPR000519">
    <property type="entry name" value="P_trefoil_dom"/>
</dbReference>
<feature type="region of interest" description="Disordered" evidence="8">
    <location>
        <begin position="35"/>
        <end position="62"/>
    </location>
</feature>
<feature type="disulfide bond" evidence="7">
    <location>
        <begin position="117"/>
        <end position="143"/>
    </location>
</feature>
<dbReference type="GO" id="GO:0004553">
    <property type="term" value="F:hydrolase activity, hydrolyzing O-glycosyl compounds"/>
    <property type="evidence" value="ECO:0007669"/>
    <property type="project" value="InterPro"/>
</dbReference>
<evidence type="ECO:0000256" key="1">
    <source>
        <dbReference type="ARBA" id="ARBA00004308"/>
    </source>
</evidence>
<accession>A0A9P5RQV7</accession>
<dbReference type="PROSITE" id="PS51448">
    <property type="entry name" value="P_TREFOIL_2"/>
    <property type="match status" value="2"/>
</dbReference>
<dbReference type="Gene3D" id="2.60.40.1760">
    <property type="entry name" value="glycosyl hydrolase (family 31)"/>
    <property type="match status" value="1"/>
</dbReference>
<dbReference type="CDD" id="cd06602">
    <property type="entry name" value="GH31_MGAM_SI_GAA"/>
    <property type="match status" value="1"/>
</dbReference>
<feature type="chain" id="PRO_5040474946" description="Maltase" evidence="9">
    <location>
        <begin position="36"/>
        <end position="1155"/>
    </location>
</feature>
<dbReference type="InterPro" id="IPR048395">
    <property type="entry name" value="Glyco_hydro_31_C"/>
</dbReference>
<evidence type="ECO:0000313" key="12">
    <source>
        <dbReference type="Proteomes" id="UP000748756"/>
    </source>
</evidence>
<evidence type="ECO:0000313" key="11">
    <source>
        <dbReference type="EMBL" id="KAF9137388.1"/>
    </source>
</evidence>
<dbReference type="InterPro" id="IPR025887">
    <property type="entry name" value="Glyco_hydro_31_N_dom"/>
</dbReference>
<sequence length="1155" mass="128155">MSPQKGFLPTWAKSPSSALALTLLLLSTTTLVAQGKQHSPQAPQAPPAPPAQPSSSPAPPVIAPPADDDVCASLWGRQECGFLGITKDGCQQRQCCWSPTLVPVPWCFQKKNEEYLCAADVVTRRDCGYLGIDSKECSDRNCCWDPTPNNLNAPFCFLKQHTCKGYEVKSAEESATGTLIHLTLNGGAQGCTRFGQDILNLTVHIDYETESRVRVKIIDSDKKRYEIPAFALPNPESSARRNAAKRDYAVKYTKSPFTFSVTRVSTGEVIFDSSVAGMDSLVFEDEYLEISSVLPDDANIYGLGEVVTAFRRDPRGTRQTMWARDAATPVDENLYGSHPFHLEMRKDLAHGVFLRNSNGMDVIITPKKITYKVIGGILDFTIFLGPKPTDVVQQYTELVGRPHMPPAWSLGFHQSRYGYNNIGEVEEVVKRYRQENLPLDGVWIDIDYMDKFKDFTYDETRFPQARIRALASDLAAHNQSMVLIIDPGIPIAPGYEPYDTGMKEDVFIKTLTGKPIEGRVWPGQTYFPDFMNTNETWAYWHRQLAKTRADIGDNVYPWIDMNEPSNFCNGPCTKDSPGFNPALDKEASANAFLTNSPEDRDKDIRIAAEIEQLAKRQDKAAPVNLKYAINNAGRQAPLDEKTLAENAVHKNGLRLTDTHNLYGHTEAMATHHSLLQLNPNQRPFILTRSSFSGTGDNWSEWSHLYFSVPGILSFGLFGVPFTGADICGFVGNTTEELCLRWHQLGALYPFARNHNTIGAASQEPYVWPSTVLPAARQALEIRYSLIPYLYTLHDQAHKTGKPVWQPLFFRFPQDPAFVLKIDRQFLLGDAILVSPALYKGQVQVKAYFPGNGRWFDLWTHQCVIEADRNRQAAASPKIKARAEGGEDERAHRYKFLAAKVESDPIPMSIEGGHIITTQTPKLTVAETRLQPLSLIIALDDLGFAKGEVYIDDGTSVNNHVQASVSWELRDGQQLISNAQLKGSEQGAQAFRSAVGHSDRIEKVVIMGLNFARLGGEQNVDMDAVAGQAVFDVSNTVNGSRQPQQHQQLHRQGQRKGQGQHHRRDVEDLDAEAAAAQSPAQRPVVAARVNALEELNINGVPISFGGQGGVAPVNRTKGVDIVSGTGWEVNEAVGSLTLTGLKMDLFAGWFIRWKLQ</sequence>
<dbReference type="SUPFAM" id="SSF74650">
    <property type="entry name" value="Galactose mutarotase-like"/>
    <property type="match status" value="1"/>
</dbReference>
<name>A0A9P5RQV7_9FUNG</name>
<proteinExistence type="inferred from homology"/>
<feature type="disulfide bond" evidence="7">
    <location>
        <begin position="80"/>
        <end position="95"/>
    </location>
</feature>
<dbReference type="OrthoDB" id="5839090at2759"/>
<comment type="similarity">
    <text evidence="2">Belongs to the glycosyl hydrolase 31 family.</text>
</comment>
<evidence type="ECO:0000256" key="4">
    <source>
        <dbReference type="ARBA" id="ARBA00023157"/>
    </source>
</evidence>
<feature type="region of interest" description="Disordered" evidence="8">
    <location>
        <begin position="1036"/>
        <end position="1065"/>
    </location>
</feature>
<feature type="signal peptide" evidence="9">
    <location>
        <begin position="1"/>
        <end position="35"/>
    </location>
</feature>
<dbReference type="PANTHER" id="PTHR22762">
    <property type="entry name" value="ALPHA-GLUCOSIDASE"/>
    <property type="match status" value="1"/>
</dbReference>
<dbReference type="Pfam" id="PF13802">
    <property type="entry name" value="Gal_mutarotas_2"/>
    <property type="match status" value="1"/>
</dbReference>
<dbReference type="GO" id="GO:0016324">
    <property type="term" value="C:apical plasma membrane"/>
    <property type="evidence" value="ECO:0007669"/>
    <property type="project" value="UniProtKB-SubCell"/>
</dbReference>
<dbReference type="PANTHER" id="PTHR22762:SF133">
    <property type="entry name" value="P-TYPE DOMAIN-CONTAINING PROTEIN"/>
    <property type="match status" value="1"/>
</dbReference>
<keyword evidence="12" id="KW-1185">Reference proteome</keyword>
<comment type="subcellular location">
    <subcellularLocation>
        <location evidence="1">Endomembrane system</location>
    </subcellularLocation>
</comment>
<protein>
    <recommendedName>
        <fullName evidence="6">Maltase</fullName>
    </recommendedName>
</protein>
<evidence type="ECO:0000256" key="3">
    <source>
        <dbReference type="ARBA" id="ARBA00023136"/>
    </source>
</evidence>
<organism evidence="11 12">
    <name type="scientific">Linnemannia schmuckeri</name>
    <dbReference type="NCBI Taxonomy" id="64567"/>
    <lineage>
        <taxon>Eukaryota</taxon>
        <taxon>Fungi</taxon>
        <taxon>Fungi incertae sedis</taxon>
        <taxon>Mucoromycota</taxon>
        <taxon>Mortierellomycotina</taxon>
        <taxon>Mortierellomycetes</taxon>
        <taxon>Mortierellales</taxon>
        <taxon>Mortierellaceae</taxon>
        <taxon>Linnemannia</taxon>
    </lineage>
</organism>
<dbReference type="Gene3D" id="2.60.40.1180">
    <property type="entry name" value="Golgi alpha-mannosidase II"/>
    <property type="match status" value="2"/>
</dbReference>
<reference evidence="11" key="1">
    <citation type="journal article" date="2020" name="Fungal Divers.">
        <title>Resolving the Mortierellaceae phylogeny through synthesis of multi-gene phylogenetics and phylogenomics.</title>
        <authorList>
            <person name="Vandepol N."/>
            <person name="Liber J."/>
            <person name="Desiro A."/>
            <person name="Na H."/>
            <person name="Kennedy M."/>
            <person name="Barry K."/>
            <person name="Grigoriev I.V."/>
            <person name="Miller A.N."/>
            <person name="O'Donnell K."/>
            <person name="Stajich J.E."/>
            <person name="Bonito G."/>
        </authorList>
    </citation>
    <scope>NUCLEOTIDE SEQUENCE</scope>
    <source>
        <strain evidence="11">NRRL 6426</strain>
    </source>
</reference>
<keyword evidence="9" id="KW-0732">Signal</keyword>
<keyword evidence="4 7" id="KW-1015">Disulfide bond</keyword>
<dbReference type="InterPro" id="IPR044913">
    <property type="entry name" value="P_trefoil_dom_sf"/>
</dbReference>
<dbReference type="PROSITE" id="PS00025">
    <property type="entry name" value="P_TREFOIL_1"/>
    <property type="match status" value="1"/>
</dbReference>
<dbReference type="SMART" id="SM00018">
    <property type="entry name" value="PD"/>
    <property type="match status" value="2"/>
</dbReference>
<dbReference type="InterPro" id="IPR000322">
    <property type="entry name" value="Glyco_hydro_31_TIM"/>
</dbReference>
<dbReference type="Gene3D" id="3.20.20.80">
    <property type="entry name" value="Glycosidases"/>
    <property type="match status" value="1"/>
</dbReference>
<dbReference type="Gene3D" id="4.10.110.10">
    <property type="entry name" value="Spasmolytic Protein, domain 1"/>
    <property type="match status" value="2"/>
</dbReference>
<dbReference type="Pfam" id="PF01055">
    <property type="entry name" value="Glyco_hydro_31_2nd"/>
    <property type="match status" value="1"/>
</dbReference>
<keyword evidence="5" id="KW-0325">Glycoprotein</keyword>
<evidence type="ECO:0000256" key="2">
    <source>
        <dbReference type="ARBA" id="ARBA00007806"/>
    </source>
</evidence>
<gene>
    <name evidence="11" type="ORF">BG015_002734</name>
</gene>
<dbReference type="GO" id="GO:0005975">
    <property type="term" value="P:carbohydrate metabolic process"/>
    <property type="evidence" value="ECO:0007669"/>
    <property type="project" value="InterPro"/>
</dbReference>
<dbReference type="GO" id="GO:0030246">
    <property type="term" value="F:carbohydrate binding"/>
    <property type="evidence" value="ECO:0007669"/>
    <property type="project" value="InterPro"/>
</dbReference>
<comment type="caution">
    <text evidence="11">The sequence shown here is derived from an EMBL/GenBank/DDBJ whole genome shotgun (WGS) entry which is preliminary data.</text>
</comment>
<feature type="compositionally biased region" description="Pro residues" evidence="8">
    <location>
        <begin position="43"/>
        <end position="62"/>
    </location>
</feature>
<dbReference type="EMBL" id="JAAAUQ010001564">
    <property type="protein sequence ID" value="KAF9137388.1"/>
    <property type="molecule type" value="Genomic_DNA"/>
</dbReference>
<dbReference type="InterPro" id="IPR017957">
    <property type="entry name" value="P_trefoil_CS"/>
</dbReference>
<evidence type="ECO:0000256" key="5">
    <source>
        <dbReference type="ARBA" id="ARBA00023180"/>
    </source>
</evidence>
<dbReference type="Proteomes" id="UP000748756">
    <property type="component" value="Unassembled WGS sequence"/>
</dbReference>
<comment type="caution">
    <text evidence="7">Lacks conserved residue(s) required for the propagation of feature annotation.</text>
</comment>
<feature type="disulfide bond" evidence="7">
    <location>
        <begin position="90"/>
        <end position="107"/>
    </location>
</feature>
<dbReference type="InterPro" id="IPR017853">
    <property type="entry name" value="GH"/>
</dbReference>
<evidence type="ECO:0000256" key="7">
    <source>
        <dbReference type="PROSITE-ProRule" id="PRU00779"/>
    </source>
</evidence>
<dbReference type="AlphaFoldDB" id="A0A9P5RQV7"/>
<evidence type="ECO:0000256" key="6">
    <source>
        <dbReference type="ARBA" id="ARBA00041343"/>
    </source>
</evidence>
<feature type="domain" description="P-type" evidence="10">
    <location>
        <begin position="69"/>
        <end position="111"/>
    </location>
</feature>
<dbReference type="Pfam" id="PF00088">
    <property type="entry name" value="Trefoil"/>
    <property type="match status" value="2"/>
</dbReference>
<dbReference type="SUPFAM" id="SSF51011">
    <property type="entry name" value="Glycosyl hydrolase domain"/>
    <property type="match status" value="1"/>
</dbReference>
<feature type="domain" description="P-type" evidence="10">
    <location>
        <begin position="115"/>
        <end position="160"/>
    </location>
</feature>
<dbReference type="SUPFAM" id="SSF51445">
    <property type="entry name" value="(Trans)glycosidases"/>
    <property type="match status" value="1"/>
</dbReference>
<dbReference type="InterPro" id="IPR011013">
    <property type="entry name" value="Gal_mutarotase_sf_dom"/>
</dbReference>
<evidence type="ECO:0000259" key="10">
    <source>
        <dbReference type="PROSITE" id="PS51448"/>
    </source>
</evidence>
<keyword evidence="3" id="KW-0472">Membrane</keyword>
<feature type="compositionally biased region" description="Basic residues" evidence="8">
    <location>
        <begin position="1047"/>
        <end position="1062"/>
    </location>
</feature>
<dbReference type="Pfam" id="PF21365">
    <property type="entry name" value="Glyco_hydro_31_3rd"/>
    <property type="match status" value="1"/>
</dbReference>
<evidence type="ECO:0000256" key="8">
    <source>
        <dbReference type="SAM" id="MobiDB-lite"/>
    </source>
</evidence>
<dbReference type="InterPro" id="IPR013780">
    <property type="entry name" value="Glyco_hydro_b"/>
</dbReference>
<dbReference type="CDD" id="cd14752">
    <property type="entry name" value="GH31_N"/>
    <property type="match status" value="1"/>
</dbReference>
<evidence type="ECO:0000256" key="9">
    <source>
        <dbReference type="SAM" id="SignalP"/>
    </source>
</evidence>
<feature type="disulfide bond" evidence="7">
    <location>
        <begin position="127"/>
        <end position="142"/>
    </location>
</feature>